<accession>A0A2A9EY25</accession>
<evidence type="ECO:0000313" key="2">
    <source>
        <dbReference type="EMBL" id="PFG43150.1"/>
    </source>
</evidence>
<evidence type="ECO:0000313" key="3">
    <source>
        <dbReference type="Proteomes" id="UP000224130"/>
    </source>
</evidence>
<organism evidence="2 3">
    <name type="scientific">Isoptericola jiangsuensis</name>
    <dbReference type="NCBI Taxonomy" id="548579"/>
    <lineage>
        <taxon>Bacteria</taxon>
        <taxon>Bacillati</taxon>
        <taxon>Actinomycetota</taxon>
        <taxon>Actinomycetes</taxon>
        <taxon>Micrococcales</taxon>
        <taxon>Promicromonosporaceae</taxon>
        <taxon>Isoptericola</taxon>
    </lineage>
</organism>
<reference evidence="2 3" key="1">
    <citation type="submission" date="2017-10" db="EMBL/GenBank/DDBJ databases">
        <title>Sequencing the genomes of 1000 actinobacteria strains.</title>
        <authorList>
            <person name="Klenk H.-P."/>
        </authorList>
    </citation>
    <scope>NUCLEOTIDE SEQUENCE [LARGE SCALE GENOMIC DNA]</scope>
    <source>
        <strain evidence="2 3">DSM 21863</strain>
    </source>
</reference>
<feature type="domain" description="CHAT" evidence="1">
    <location>
        <begin position="197"/>
        <end position="338"/>
    </location>
</feature>
<protein>
    <submittedName>
        <fullName evidence="2">CHAT domain-containing protein</fullName>
    </submittedName>
</protein>
<dbReference type="OrthoDB" id="8253226at2"/>
<dbReference type="AlphaFoldDB" id="A0A2A9EY25"/>
<keyword evidence="3" id="KW-1185">Reference proteome</keyword>
<gene>
    <name evidence="2" type="ORF">ATJ88_1834</name>
</gene>
<evidence type="ECO:0000259" key="1">
    <source>
        <dbReference type="Pfam" id="PF12770"/>
    </source>
</evidence>
<comment type="caution">
    <text evidence="2">The sequence shown here is derived from an EMBL/GenBank/DDBJ whole genome shotgun (WGS) entry which is preliminary data.</text>
</comment>
<dbReference type="EMBL" id="PDJJ01000001">
    <property type="protein sequence ID" value="PFG43150.1"/>
    <property type="molecule type" value="Genomic_DNA"/>
</dbReference>
<dbReference type="Proteomes" id="UP000224130">
    <property type="component" value="Unassembled WGS sequence"/>
</dbReference>
<sequence length="459" mass="49286">MNRVVFQISALGRNDEPVPLVGLAEPVDPQRYEEVFTCPALAQSAPAADAEALYGKLLYEALSVNTVVRDHLTGARTSTERRFGVCAELLPQSRTDSLAWETLRFPDDDGQQYLALSTKYAFARVVTSGQPRVPVYQLTPPLRVVAVLSCGGVPADRELAELRAAAVDSAGTPRMSLLVVLGEAQLAERLQAEVDAGQAPEIAGVHLVPPDYHDLQGLVRGFRPHVLHLFCHGSSDGTVRLALRQDWLASEPGPGLVLDKEQVAELTRNTDGGFWMVVLNCCAGAASPDDDGLTSLARELVSKGSTHAVIGMRTPIRSELARHLTRCLYGSLFDELGPRTAAPDGSTAALDWACVVATARNRLYTTPELNSTAAPGQEREWTVPALYLRKEDFLLQVVAPGQGADDARALRLELTALLSVRASLPPGGADKAFREALVARVHEIAATLGIDPADLEDSP</sequence>
<name>A0A2A9EY25_9MICO</name>
<dbReference type="InterPro" id="IPR024983">
    <property type="entry name" value="CHAT_dom"/>
</dbReference>
<dbReference type="Pfam" id="PF12770">
    <property type="entry name" value="CHAT"/>
    <property type="match status" value="1"/>
</dbReference>
<dbReference type="RefSeq" id="WP_098463560.1">
    <property type="nucleotide sequence ID" value="NZ_PDJJ01000001.1"/>
</dbReference>
<proteinExistence type="predicted"/>